<keyword evidence="3" id="KW-1185">Reference proteome</keyword>
<accession>A0A844VYE5</accession>
<feature type="transmembrane region" description="Helical" evidence="1">
    <location>
        <begin position="358"/>
        <end position="378"/>
    </location>
</feature>
<proteinExistence type="predicted"/>
<feature type="transmembrane region" description="Helical" evidence="1">
    <location>
        <begin position="12"/>
        <end position="30"/>
    </location>
</feature>
<feature type="transmembrane region" description="Helical" evidence="1">
    <location>
        <begin position="280"/>
        <end position="300"/>
    </location>
</feature>
<dbReference type="AlphaFoldDB" id="A0A844VYE5"/>
<feature type="transmembrane region" description="Helical" evidence="1">
    <location>
        <begin position="331"/>
        <end position="352"/>
    </location>
</feature>
<comment type="caution">
    <text evidence="2">The sequence shown here is derived from an EMBL/GenBank/DDBJ whole genome shotgun (WGS) entry which is preliminary data.</text>
</comment>
<feature type="transmembrane region" description="Helical" evidence="1">
    <location>
        <begin position="213"/>
        <end position="231"/>
    </location>
</feature>
<gene>
    <name evidence="2" type="ORF">GLS40_01770</name>
</gene>
<evidence type="ECO:0000313" key="3">
    <source>
        <dbReference type="Proteomes" id="UP000443843"/>
    </source>
</evidence>
<feature type="transmembrane region" description="Helical" evidence="1">
    <location>
        <begin position="445"/>
        <end position="469"/>
    </location>
</feature>
<feature type="transmembrane region" description="Helical" evidence="1">
    <location>
        <begin position="131"/>
        <end position="159"/>
    </location>
</feature>
<feature type="transmembrane region" description="Helical" evidence="1">
    <location>
        <begin position="36"/>
        <end position="54"/>
    </location>
</feature>
<keyword evidence="1" id="KW-0472">Membrane</keyword>
<feature type="transmembrane region" description="Helical" evidence="1">
    <location>
        <begin position="180"/>
        <end position="201"/>
    </location>
</feature>
<evidence type="ECO:0000256" key="1">
    <source>
        <dbReference type="SAM" id="Phobius"/>
    </source>
</evidence>
<protein>
    <submittedName>
        <fullName evidence="2">Uncharacterized protein</fullName>
    </submittedName>
</protein>
<evidence type="ECO:0000313" key="2">
    <source>
        <dbReference type="EMBL" id="MWB76746.1"/>
    </source>
</evidence>
<keyword evidence="1" id="KW-1133">Transmembrane helix</keyword>
<keyword evidence="1" id="KW-0812">Transmembrane</keyword>
<dbReference type="EMBL" id="WNXQ01000001">
    <property type="protein sequence ID" value="MWB76746.1"/>
    <property type="molecule type" value="Genomic_DNA"/>
</dbReference>
<name>A0A844VYE5_9RHOB</name>
<organism evidence="2 3">
    <name type="scientific">Pseudooceanicola pacificus</name>
    <dbReference type="NCBI Taxonomy" id="2676438"/>
    <lineage>
        <taxon>Bacteria</taxon>
        <taxon>Pseudomonadati</taxon>
        <taxon>Pseudomonadota</taxon>
        <taxon>Alphaproteobacteria</taxon>
        <taxon>Rhodobacterales</taxon>
        <taxon>Paracoccaceae</taxon>
        <taxon>Pseudooceanicola</taxon>
    </lineage>
</organism>
<sequence>MTTPGTPLPLDARITGLLALAMILLTILSLWQGPAWAGPAAGLLLVPMLALMAIRANPWRLIFLAVGVALMIAAAATHPDWQAEILAALERGAFIGTYFAALATLRHAADTSPTIRTCGYYLAHQPPGRRYIALTAGGQAFALLLNYGAIPLLSSLAIAGSRDEPDLEVRKVRQRRMLLAIQRGFGSMLPWSPLAFAVALTSALVPGVSWGRALPYALVSSVLLVAIGWALDTLFKPRLSHPAQPRKPGEAGSWTAVLPLLGLLVGLMSLTMVLHEVTGLKVTAIVLLVVPVIAIGWFAIQAPPGGRIEGATARTRRYVLFDLPGYRDEMILLPMAGVIGSLGGTLLAPAIAASGVDLSAIPGWLILLALVWLTPLGGQIGMNPILAVTLMIPLIPPAAAIGLHPNAIFIAITAGWALSASSSPYTATTLMLGSYAGVSARRVGLVWNGAYTLMSGLVLSGWVVAMWAFGLG</sequence>
<reference evidence="2 3" key="1">
    <citation type="submission" date="2019-11" db="EMBL/GenBank/DDBJ databases">
        <title>Pseudooceanicola pacifica sp. nov., isolated from deep-sea sediment of the Pacific Ocean.</title>
        <authorList>
            <person name="Lyu L."/>
        </authorList>
    </citation>
    <scope>NUCLEOTIDE SEQUENCE [LARGE SCALE GENOMIC DNA]</scope>
    <source>
        <strain evidence="2 3">216_PA32_1</strain>
    </source>
</reference>
<dbReference type="RefSeq" id="WP_160380880.1">
    <property type="nucleotide sequence ID" value="NZ_WNXQ01000001.1"/>
</dbReference>
<feature type="transmembrane region" description="Helical" evidence="1">
    <location>
        <begin position="251"/>
        <end position="274"/>
    </location>
</feature>
<feature type="transmembrane region" description="Helical" evidence="1">
    <location>
        <begin position="61"/>
        <end position="78"/>
    </location>
</feature>
<dbReference type="Proteomes" id="UP000443843">
    <property type="component" value="Unassembled WGS sequence"/>
</dbReference>